<evidence type="ECO:0000313" key="3">
    <source>
        <dbReference type="Proteomes" id="UP001589693"/>
    </source>
</evidence>
<feature type="domain" description="NodB homology" evidence="1">
    <location>
        <begin position="46"/>
        <end position="225"/>
    </location>
</feature>
<name>A0ABV5ZT09_9PSEU</name>
<keyword evidence="3" id="KW-1185">Reference proteome</keyword>
<accession>A0ABV5ZT09</accession>
<evidence type="ECO:0000313" key="2">
    <source>
        <dbReference type="EMBL" id="MFB9904025.1"/>
    </source>
</evidence>
<dbReference type="Pfam" id="PF01522">
    <property type="entry name" value="Polysacc_deac_1"/>
    <property type="match status" value="1"/>
</dbReference>
<dbReference type="PANTHER" id="PTHR10587:SF125">
    <property type="entry name" value="POLYSACCHARIDE DEACETYLASE YHEN-RELATED"/>
    <property type="match status" value="1"/>
</dbReference>
<sequence>MRKALTITAVVALTLGLGTFGLHELTNSRSYQLFGELVNRVETQEKVVALTLDDGPTDFTPEVVRTLGELGVPATFYLNGSDLLARPHLGGQIREAGHELGNHGFSHQRMAFVGPEFVRREIEDTDRALRASGQSGEITFRPPYGKKLWTLPSYLAEHNRTTVMWDVEPDSGTTYDAEAMVRIALEQTRPGSIILMHVMFGSRAASRAAIPGIVAGLHERGYRFVTVSELLKLEK</sequence>
<dbReference type="RefSeq" id="WP_377851186.1">
    <property type="nucleotide sequence ID" value="NZ_JBHLZU010000007.1"/>
</dbReference>
<dbReference type="PROSITE" id="PS51677">
    <property type="entry name" value="NODB"/>
    <property type="match status" value="1"/>
</dbReference>
<dbReference type="SUPFAM" id="SSF88713">
    <property type="entry name" value="Glycoside hydrolase/deacetylase"/>
    <property type="match status" value="1"/>
</dbReference>
<proteinExistence type="predicted"/>
<dbReference type="InterPro" id="IPR011330">
    <property type="entry name" value="Glyco_hydro/deAcase_b/a-brl"/>
</dbReference>
<dbReference type="EMBL" id="JBHLZU010000007">
    <property type="protein sequence ID" value="MFB9904025.1"/>
    <property type="molecule type" value="Genomic_DNA"/>
</dbReference>
<gene>
    <name evidence="2" type="ORF">ACFFQA_08745</name>
</gene>
<dbReference type="Proteomes" id="UP001589693">
    <property type="component" value="Unassembled WGS sequence"/>
</dbReference>
<dbReference type="PANTHER" id="PTHR10587">
    <property type="entry name" value="GLYCOSYL TRANSFERASE-RELATED"/>
    <property type="match status" value="1"/>
</dbReference>
<dbReference type="Gene3D" id="3.20.20.370">
    <property type="entry name" value="Glycoside hydrolase/deacetylase"/>
    <property type="match status" value="1"/>
</dbReference>
<comment type="caution">
    <text evidence="2">The sequence shown here is derived from an EMBL/GenBank/DDBJ whole genome shotgun (WGS) entry which is preliminary data.</text>
</comment>
<reference evidence="2 3" key="1">
    <citation type="submission" date="2024-09" db="EMBL/GenBank/DDBJ databases">
        <authorList>
            <person name="Sun Q."/>
            <person name="Mori K."/>
        </authorList>
    </citation>
    <scope>NUCLEOTIDE SEQUENCE [LARGE SCALE GENOMIC DNA]</scope>
    <source>
        <strain evidence="2 3">TBRC 7907</strain>
    </source>
</reference>
<organism evidence="2 3">
    <name type="scientific">Allokutzneria oryzae</name>
    <dbReference type="NCBI Taxonomy" id="1378989"/>
    <lineage>
        <taxon>Bacteria</taxon>
        <taxon>Bacillati</taxon>
        <taxon>Actinomycetota</taxon>
        <taxon>Actinomycetes</taxon>
        <taxon>Pseudonocardiales</taxon>
        <taxon>Pseudonocardiaceae</taxon>
        <taxon>Allokutzneria</taxon>
    </lineage>
</organism>
<dbReference type="InterPro" id="IPR050248">
    <property type="entry name" value="Polysacc_deacetylase_ArnD"/>
</dbReference>
<dbReference type="InterPro" id="IPR002509">
    <property type="entry name" value="NODB_dom"/>
</dbReference>
<evidence type="ECO:0000259" key="1">
    <source>
        <dbReference type="PROSITE" id="PS51677"/>
    </source>
</evidence>
<protein>
    <submittedName>
        <fullName evidence="2">Polysaccharide deacetylase family protein</fullName>
    </submittedName>
</protein>